<evidence type="ECO:0000256" key="3">
    <source>
        <dbReference type="PROSITE-ProRule" id="PRU00708"/>
    </source>
</evidence>
<comment type="similarity">
    <text evidence="1">Belongs to the PPR family. P subfamily.</text>
</comment>
<dbReference type="InterPro" id="IPR050667">
    <property type="entry name" value="PPR-containing_protein"/>
</dbReference>
<feature type="repeat" description="PPR" evidence="3">
    <location>
        <begin position="153"/>
        <end position="187"/>
    </location>
</feature>
<dbReference type="Proteomes" id="UP000813463">
    <property type="component" value="Chromosome 6"/>
</dbReference>
<dbReference type="Pfam" id="PF13041">
    <property type="entry name" value="PPR_2"/>
    <property type="match status" value="2"/>
</dbReference>
<evidence type="ECO:0000313" key="4">
    <source>
        <dbReference type="Proteomes" id="UP000813463"/>
    </source>
</evidence>
<evidence type="ECO:0000313" key="5">
    <source>
        <dbReference type="RefSeq" id="XP_021853354.2"/>
    </source>
</evidence>
<accession>A0A9R0ISA8</accession>
<dbReference type="Gene3D" id="1.25.40.10">
    <property type="entry name" value="Tetratricopeptide repeat domain"/>
    <property type="match status" value="4"/>
</dbReference>
<gene>
    <name evidence="5" type="primary">LOC110792840</name>
</gene>
<dbReference type="PANTHER" id="PTHR47939">
    <property type="entry name" value="MEMBRANE-ASSOCIATED SALT-INDUCIBLE PROTEIN-LIKE"/>
    <property type="match status" value="1"/>
</dbReference>
<reference evidence="5" key="2">
    <citation type="submission" date="2025-08" db="UniProtKB">
        <authorList>
            <consortium name="RefSeq"/>
        </authorList>
    </citation>
    <scope>IDENTIFICATION</scope>
    <source>
        <tissue evidence="5">Leaf</tissue>
    </source>
</reference>
<feature type="repeat" description="PPR" evidence="3">
    <location>
        <begin position="360"/>
        <end position="394"/>
    </location>
</feature>
<reference evidence="4" key="1">
    <citation type="journal article" date="2021" name="Nat. Commun.">
        <title>Genomic analyses provide insights into spinach domestication and the genetic basis of agronomic traits.</title>
        <authorList>
            <person name="Cai X."/>
            <person name="Sun X."/>
            <person name="Xu C."/>
            <person name="Sun H."/>
            <person name="Wang X."/>
            <person name="Ge C."/>
            <person name="Zhang Z."/>
            <person name="Wang Q."/>
            <person name="Fei Z."/>
            <person name="Jiao C."/>
            <person name="Wang Q."/>
        </authorList>
    </citation>
    <scope>NUCLEOTIDE SEQUENCE [LARGE SCALE GENOMIC DNA]</scope>
    <source>
        <strain evidence="4">cv. Varoflay</strain>
    </source>
</reference>
<proteinExistence type="inferred from homology"/>
<dbReference type="GeneID" id="110792840"/>
<dbReference type="KEGG" id="soe:110792840"/>
<dbReference type="InterPro" id="IPR002885">
    <property type="entry name" value="PPR_rpt"/>
</dbReference>
<feature type="repeat" description="PPR" evidence="3">
    <location>
        <begin position="253"/>
        <end position="287"/>
    </location>
</feature>
<evidence type="ECO:0000256" key="2">
    <source>
        <dbReference type="ARBA" id="ARBA00022737"/>
    </source>
</evidence>
<keyword evidence="4" id="KW-1185">Reference proteome</keyword>
<feature type="repeat" description="PPR" evidence="3">
    <location>
        <begin position="536"/>
        <end position="570"/>
    </location>
</feature>
<dbReference type="RefSeq" id="XP_021853354.2">
    <property type="nucleotide sequence ID" value="XM_021997662.2"/>
</dbReference>
<organism evidence="4 5">
    <name type="scientific">Spinacia oleracea</name>
    <name type="common">Spinach</name>
    <dbReference type="NCBI Taxonomy" id="3562"/>
    <lineage>
        <taxon>Eukaryota</taxon>
        <taxon>Viridiplantae</taxon>
        <taxon>Streptophyta</taxon>
        <taxon>Embryophyta</taxon>
        <taxon>Tracheophyta</taxon>
        <taxon>Spermatophyta</taxon>
        <taxon>Magnoliopsida</taxon>
        <taxon>eudicotyledons</taxon>
        <taxon>Gunneridae</taxon>
        <taxon>Pentapetalae</taxon>
        <taxon>Caryophyllales</taxon>
        <taxon>Chenopodiaceae</taxon>
        <taxon>Chenopodioideae</taxon>
        <taxon>Anserineae</taxon>
        <taxon>Spinacia</taxon>
    </lineage>
</organism>
<evidence type="ECO:0000256" key="1">
    <source>
        <dbReference type="ARBA" id="ARBA00007626"/>
    </source>
</evidence>
<feature type="repeat" description="PPR" evidence="3">
    <location>
        <begin position="502"/>
        <end position="532"/>
    </location>
</feature>
<dbReference type="InterPro" id="IPR011990">
    <property type="entry name" value="TPR-like_helical_dom_sf"/>
</dbReference>
<sequence>MFRTNTLHSYHFIKNFCSKSTPISSPTSSAWRIKAKERQLISQVSSILLQRHNWQSLLKTLYLSPKLTPTIFLQILHKTQENPQISLNFFNWAKSNLVGFQPDLKIHCKIYQILIGSVETHPVKPILDSFIGVEPSTYVVCSMIQACKGTNLHPLAFSSIIECYAEKGFYFDGLKVYREIISYGYLPKISCLNVMLDVLDNTGEFKLGYCLYGSMIRNRIVSNMNTWTVIARILCKNGKFDNVVRLLESGVCNSAIFDLVIDGYSRIGNFEAAIDHVNKMCERNLEAGLFTYGSILDGACKLGDTNVIDLILCAMRERRLLPDCLLLEYDDVIRKFCEMEKSYAAEFLFSRARDEGVKLEDATFGCMLRAFCKGGRVDEAIGLYQIISKENVVIKKSYYQELAESICKESPSELANQLLIRLITKGFFPSVTGVSKFMMKLGEKLDKWNEAEALLSVMLQADIVPDSACCRVLVKNYCSSGQIDSALLLHNKLDKSDTILWDVTTYNILLRKLITEGRVDEAVKIFEFMRSNIVVNRASFLVMISGLYQVKEMRKAMEVHDDMLRMGFKPSSKTYKSLISVFR</sequence>
<dbReference type="Pfam" id="PF01535">
    <property type="entry name" value="PPR"/>
    <property type="match status" value="4"/>
</dbReference>
<dbReference type="PROSITE" id="PS51375">
    <property type="entry name" value="PPR"/>
    <property type="match status" value="5"/>
</dbReference>
<name>A0A9R0ISA8_SPIOL</name>
<dbReference type="PANTHER" id="PTHR47939:SF2">
    <property type="entry name" value="OS03G0782900 PROTEIN"/>
    <property type="match status" value="1"/>
</dbReference>
<dbReference type="AlphaFoldDB" id="A0A9R0ISA8"/>
<dbReference type="NCBIfam" id="TIGR00756">
    <property type="entry name" value="PPR"/>
    <property type="match status" value="4"/>
</dbReference>
<protein>
    <submittedName>
        <fullName evidence="5">Pentatricopeptide repeat-containing protein At4g21170</fullName>
    </submittedName>
</protein>
<keyword evidence="2" id="KW-0677">Repeat</keyword>